<dbReference type="EC" id="2.7.11.10" evidence="2"/>
<organism evidence="12 13">
    <name type="scientific">Mya arenaria</name>
    <name type="common">Soft-shell clam</name>
    <dbReference type="NCBI Taxonomy" id="6604"/>
    <lineage>
        <taxon>Eukaryota</taxon>
        <taxon>Metazoa</taxon>
        <taxon>Spiralia</taxon>
        <taxon>Lophotrochozoa</taxon>
        <taxon>Mollusca</taxon>
        <taxon>Bivalvia</taxon>
        <taxon>Autobranchia</taxon>
        <taxon>Heteroconchia</taxon>
        <taxon>Euheterodonta</taxon>
        <taxon>Imparidentia</taxon>
        <taxon>Neoheterodontei</taxon>
        <taxon>Myida</taxon>
        <taxon>Myoidea</taxon>
        <taxon>Myidae</taxon>
        <taxon>Mya</taxon>
    </lineage>
</organism>
<dbReference type="InterPro" id="IPR041309">
    <property type="entry name" value="TBK1_CC1"/>
</dbReference>
<evidence type="ECO:0000256" key="1">
    <source>
        <dbReference type="ARBA" id="ARBA00004496"/>
    </source>
</evidence>
<evidence type="ECO:0000256" key="6">
    <source>
        <dbReference type="ARBA" id="ARBA00022741"/>
    </source>
</evidence>
<dbReference type="SMART" id="SM00220">
    <property type="entry name" value="S_TKc"/>
    <property type="match status" value="1"/>
</dbReference>
<dbReference type="Gene3D" id="3.10.20.90">
    <property type="entry name" value="Phosphatidylinositol 3-kinase Catalytic Subunit, Chain A, domain 1"/>
    <property type="match status" value="1"/>
</dbReference>
<sequence length="525" mass="60751">MDQTRLRATNNYVYSVSEDLIGKGATCEVYRGIHKKDTGRVVAVMEYCDKSLYSALCEPEHRIEGMKHLRQHDFLHRDIKPGNILVSQDDDGSYVYKLTDFGTAKPVLETEAFQSLVGTEEYLKSDGGDLIWITELPNQRYSRWLRDALTDILKRLMEGDPTKAMTFDAFFNAADDILSRHIHEVKVETNIPPKDQLIHYEGCLLRDVVGEMDPLCTYPKMSEETPLVMIRSTAVDQCVMPDEVKFWYNDPLFENIPSFYQSTNMEYDLRVAKTICDSIALVQSHVQLACLTQQLFEKIIGRTERWKEILVSRLQTEVELYRYRVKDLVHIHSAIARAGVMPNPGVSIDDKKIGRFLEQAKDKKVVIDIKKRQRRALNFHEEKIHKFDKKQLSVLYNKAFKLWTEHCSLKVAEIHKHFLQWHRMFARLQTQIEMLQKEIKGTNSAIKKYTRQFQTGLEPGLSTNMSGTSLSSLDMDSQPPMSTLTAPYVSVVTSGQTRRKELTANLINRFYIFDSVQIIMMQHVY</sequence>
<keyword evidence="4" id="KW-0723">Serine/threonine-protein kinase</keyword>
<dbReference type="PANTHER" id="PTHR22969:SF15">
    <property type="entry name" value="FI05319P"/>
    <property type="match status" value="1"/>
</dbReference>
<evidence type="ECO:0000256" key="10">
    <source>
        <dbReference type="SAM" id="Coils"/>
    </source>
</evidence>
<dbReference type="InterPro" id="IPR008271">
    <property type="entry name" value="Ser/Thr_kinase_AS"/>
</dbReference>
<gene>
    <name evidence="12" type="ORF">MAR_012580</name>
</gene>
<evidence type="ECO:0000256" key="8">
    <source>
        <dbReference type="ARBA" id="ARBA00022840"/>
    </source>
</evidence>
<feature type="coiled-coil region" evidence="10">
    <location>
        <begin position="425"/>
        <end position="452"/>
    </location>
</feature>
<protein>
    <recommendedName>
        <fullName evidence="2">IkappaB kinase</fullName>
        <ecNumber evidence="2">2.7.11.10</ecNumber>
    </recommendedName>
</protein>
<dbReference type="PROSITE" id="PS50011">
    <property type="entry name" value="PROTEIN_KINASE_DOM"/>
    <property type="match status" value="1"/>
</dbReference>
<dbReference type="InterPro" id="IPR051180">
    <property type="entry name" value="IKK"/>
</dbReference>
<evidence type="ECO:0000256" key="4">
    <source>
        <dbReference type="ARBA" id="ARBA00022527"/>
    </source>
</evidence>
<evidence type="ECO:0000256" key="3">
    <source>
        <dbReference type="ARBA" id="ARBA00022490"/>
    </source>
</evidence>
<dbReference type="EMBL" id="CP111025">
    <property type="protein sequence ID" value="WAR26876.1"/>
    <property type="molecule type" value="Genomic_DNA"/>
</dbReference>
<dbReference type="SUPFAM" id="SSF56112">
    <property type="entry name" value="Protein kinase-like (PK-like)"/>
    <property type="match status" value="1"/>
</dbReference>
<dbReference type="PROSITE" id="PS00108">
    <property type="entry name" value="PROTEIN_KINASE_ST"/>
    <property type="match status" value="1"/>
</dbReference>
<keyword evidence="13" id="KW-1185">Reference proteome</keyword>
<comment type="subcellular location">
    <subcellularLocation>
        <location evidence="1">Cytoplasm</location>
    </subcellularLocation>
</comment>
<keyword evidence="7" id="KW-0418">Kinase</keyword>
<keyword evidence="3" id="KW-0963">Cytoplasm</keyword>
<evidence type="ECO:0000256" key="9">
    <source>
        <dbReference type="ARBA" id="ARBA00048789"/>
    </source>
</evidence>
<evidence type="ECO:0000256" key="2">
    <source>
        <dbReference type="ARBA" id="ARBA00012442"/>
    </source>
</evidence>
<comment type="catalytic activity">
    <reaction evidence="9">
        <text>L-seryl-[I-kappa-B protein] + ATP = O-phospho-L-seryl-[I-kappa-B protein] + ADP + H(+)</text>
        <dbReference type="Rhea" id="RHEA:19073"/>
        <dbReference type="Rhea" id="RHEA-COMP:13698"/>
        <dbReference type="Rhea" id="RHEA-COMP:13699"/>
        <dbReference type="ChEBI" id="CHEBI:15378"/>
        <dbReference type="ChEBI" id="CHEBI:29999"/>
        <dbReference type="ChEBI" id="CHEBI:30616"/>
        <dbReference type="ChEBI" id="CHEBI:83421"/>
        <dbReference type="ChEBI" id="CHEBI:456216"/>
        <dbReference type="EC" id="2.7.11.10"/>
    </reaction>
</comment>
<keyword evidence="8" id="KW-0067">ATP-binding</keyword>
<dbReference type="Proteomes" id="UP001164746">
    <property type="component" value="Chromosome 14"/>
</dbReference>
<reference evidence="12" key="1">
    <citation type="submission" date="2022-11" db="EMBL/GenBank/DDBJ databases">
        <title>Centuries of genome instability and evolution in soft-shell clam transmissible cancer (bioRxiv).</title>
        <authorList>
            <person name="Hart S.F.M."/>
            <person name="Yonemitsu M.A."/>
            <person name="Giersch R.M."/>
            <person name="Beal B.F."/>
            <person name="Arriagada G."/>
            <person name="Davis B.W."/>
            <person name="Ostrander E.A."/>
            <person name="Goff S.P."/>
            <person name="Metzger M.J."/>
        </authorList>
    </citation>
    <scope>NUCLEOTIDE SEQUENCE</scope>
    <source>
        <strain evidence="12">MELC-2E11</strain>
        <tissue evidence="12">Siphon/mantle</tissue>
    </source>
</reference>
<evidence type="ECO:0000313" key="12">
    <source>
        <dbReference type="EMBL" id="WAR26876.1"/>
    </source>
</evidence>
<dbReference type="InterPro" id="IPR000719">
    <property type="entry name" value="Prot_kinase_dom"/>
</dbReference>
<proteinExistence type="predicted"/>
<accession>A0ABY7G6G1</accession>
<evidence type="ECO:0000256" key="7">
    <source>
        <dbReference type="ARBA" id="ARBA00022777"/>
    </source>
</evidence>
<dbReference type="PANTHER" id="PTHR22969">
    <property type="entry name" value="IKB KINASE"/>
    <property type="match status" value="1"/>
</dbReference>
<dbReference type="Gene3D" id="1.10.510.10">
    <property type="entry name" value="Transferase(Phosphotransferase) domain 1"/>
    <property type="match status" value="1"/>
</dbReference>
<dbReference type="Gene3D" id="1.20.1270.420">
    <property type="match status" value="1"/>
</dbReference>
<dbReference type="Pfam" id="PF18394">
    <property type="entry name" value="TBK1_CCD1"/>
    <property type="match status" value="1"/>
</dbReference>
<keyword evidence="5" id="KW-0808">Transferase</keyword>
<name>A0ABY7G6G1_MYAAR</name>
<evidence type="ECO:0000259" key="11">
    <source>
        <dbReference type="PROSITE" id="PS50011"/>
    </source>
</evidence>
<feature type="domain" description="Protein kinase" evidence="11">
    <location>
        <begin position="1"/>
        <end position="253"/>
    </location>
</feature>
<evidence type="ECO:0000256" key="5">
    <source>
        <dbReference type="ARBA" id="ARBA00022679"/>
    </source>
</evidence>
<dbReference type="InterPro" id="IPR011009">
    <property type="entry name" value="Kinase-like_dom_sf"/>
</dbReference>
<evidence type="ECO:0000313" key="13">
    <source>
        <dbReference type="Proteomes" id="UP001164746"/>
    </source>
</evidence>
<keyword evidence="6" id="KW-0547">Nucleotide-binding</keyword>
<dbReference type="Pfam" id="PF00069">
    <property type="entry name" value="Pkinase"/>
    <property type="match status" value="1"/>
</dbReference>
<keyword evidence="10" id="KW-0175">Coiled coil</keyword>